<dbReference type="EMBL" id="JAEPQZ010000005">
    <property type="protein sequence ID" value="KAG2181320.1"/>
    <property type="molecule type" value="Genomic_DNA"/>
</dbReference>
<dbReference type="InterPro" id="IPR042044">
    <property type="entry name" value="EXOC6PINT-1/Sec15/Tip20_C_dom2"/>
</dbReference>
<dbReference type="Gene3D" id="1.10.357.30">
    <property type="entry name" value="Exocyst complex subunit Sec15 C-terminal domain, N-terminal subdomain"/>
    <property type="match status" value="1"/>
</dbReference>
<evidence type="ECO:0000256" key="2">
    <source>
        <dbReference type="ARBA" id="ARBA00022448"/>
    </source>
</evidence>
<evidence type="ECO:0000259" key="6">
    <source>
        <dbReference type="Pfam" id="PF20651"/>
    </source>
</evidence>
<reference evidence="7" key="1">
    <citation type="submission" date="2020-12" db="EMBL/GenBank/DDBJ databases">
        <title>Metabolic potential, ecology and presence of endohyphal bacteria is reflected in genomic diversity of Mucoromycotina.</title>
        <authorList>
            <person name="Muszewska A."/>
            <person name="Okrasinska A."/>
            <person name="Steczkiewicz K."/>
            <person name="Drgas O."/>
            <person name="Orlowska M."/>
            <person name="Perlinska-Lenart U."/>
            <person name="Aleksandrzak-Piekarczyk T."/>
            <person name="Szatraj K."/>
            <person name="Zielenkiewicz U."/>
            <person name="Pilsyk S."/>
            <person name="Malc E."/>
            <person name="Mieczkowski P."/>
            <person name="Kruszewska J.S."/>
            <person name="Biernat P."/>
            <person name="Pawlowska J."/>
        </authorList>
    </citation>
    <scope>NUCLEOTIDE SEQUENCE</scope>
    <source>
        <strain evidence="7">WA0000067209</strain>
    </source>
</reference>
<gene>
    <name evidence="7" type="ORF">INT43_008903</name>
</gene>
<dbReference type="GO" id="GO:0006893">
    <property type="term" value="P:Golgi to plasma membrane transport"/>
    <property type="evidence" value="ECO:0007669"/>
    <property type="project" value="TreeGrafter"/>
</dbReference>
<sequence length="782" mass="90340">PSSNTLPRPLMSFMDDTAPRDPQLLQLVHAIASSSLISDNSVSLQSSIDSSSLKVTAGLDDAESIEQLGPIIKQISETNKQEAFLDQLDAFIRKKDGEIERMCNANYQEFVHSVDQLLKVRQGSLQLKRNIANLNNAVRETGTEVADKKQKLLEVRKVQYNLEKTMDSIQDSLIVLELAESVRLRIENGKYYAALKILGRLQNQHLRNVSQYSFAKYLEESIPVMQDMIKDSVNAQLKEWLYKLRSTSRKVGMLAMKYMQERQDRWRQRTAENPKLKSLQHHNVNSAIEMAVNEGNESNILDEVNIDFEPLYRCIHVHNTLGMQDEFKNSYEEDRRAQANLALTVPLNLQDGNMDNFETLLQDIVGFFIIEHVIMHSTTDFRSQAEVDALWEMVTTKVIAVISNSLRGCRDPELFLKIKYSLLIFNQTLEGFNYPVKQLHETLLALFQRYSELLINQYSEVFERIVQEDECMPMTVANQEELEEVMQFTRYQPERDIIKRNGFPFTLPFSKVFPTCCRDVSIFVHQFYQFAEGFSQTHGEMDDILKKAVDSLLISKVNAILLKKLESTNLSQIVQIIINIEYFESTCPDFEMLLMETRSFHRAGPIQLRATSTFKETRQTAEKRIFRVVNLKLDEFLELSEYDWMAQERQDQPSSYLFDLVTFLTNVINAALLNLPESIKSLIYFDALDHLSHAMMDLLLDHNEPALTDIALQNFDVDVRFLEDFVKNLGDPTIVDTFLELRQVSLLTLVQSDNAEEFLNPQLKNKKYSRVQPQHAVIVMEK</sequence>
<name>A0A8H7PX22_MORIS</name>
<evidence type="ECO:0000313" key="8">
    <source>
        <dbReference type="Proteomes" id="UP000654370"/>
    </source>
</evidence>
<comment type="caution">
    <text evidence="7">The sequence shown here is derived from an EMBL/GenBank/DDBJ whole genome shotgun (WGS) entry which is preliminary data.</text>
</comment>
<evidence type="ECO:0000313" key="7">
    <source>
        <dbReference type="EMBL" id="KAG2181320.1"/>
    </source>
</evidence>
<keyword evidence="3" id="KW-0268">Exocytosis</keyword>
<evidence type="ECO:0008006" key="9">
    <source>
        <dbReference type="Google" id="ProtNLM"/>
    </source>
</evidence>
<protein>
    <recommendedName>
        <fullName evidence="9">Exocyst complex component SEC15</fullName>
    </recommendedName>
</protein>
<dbReference type="Pfam" id="PF04091">
    <property type="entry name" value="Sec15_C"/>
    <property type="match status" value="1"/>
</dbReference>
<feature type="non-terminal residue" evidence="7">
    <location>
        <position position="1"/>
    </location>
</feature>
<dbReference type="InterPro" id="IPR048359">
    <property type="entry name" value="EXOC6_Sec15_N"/>
</dbReference>
<dbReference type="PANTHER" id="PTHR12702:SF0">
    <property type="entry name" value="EXOCYST COMPLEX COMPONENT 6"/>
    <property type="match status" value="1"/>
</dbReference>
<dbReference type="PIRSF" id="PIRSF025007">
    <property type="entry name" value="Sec15"/>
    <property type="match status" value="1"/>
</dbReference>
<feature type="domain" description="Exocyst complex subunit EXOC6/Sec15 C-terminal" evidence="5">
    <location>
        <begin position="438"/>
        <end position="782"/>
    </location>
</feature>
<organism evidence="7 8">
    <name type="scientific">Mortierella isabellina</name>
    <name type="common">Filamentous fungus</name>
    <name type="synonym">Umbelopsis isabellina</name>
    <dbReference type="NCBI Taxonomy" id="91625"/>
    <lineage>
        <taxon>Eukaryota</taxon>
        <taxon>Fungi</taxon>
        <taxon>Fungi incertae sedis</taxon>
        <taxon>Mucoromycota</taxon>
        <taxon>Mucoromycotina</taxon>
        <taxon>Umbelopsidomycetes</taxon>
        <taxon>Umbelopsidales</taxon>
        <taxon>Umbelopsidaceae</taxon>
        <taxon>Umbelopsis</taxon>
    </lineage>
</organism>
<dbReference type="GO" id="GO:0006886">
    <property type="term" value="P:intracellular protein transport"/>
    <property type="evidence" value="ECO:0007669"/>
    <property type="project" value="InterPro"/>
</dbReference>
<keyword evidence="2" id="KW-0813">Transport</keyword>
<evidence type="ECO:0000259" key="5">
    <source>
        <dbReference type="Pfam" id="PF04091"/>
    </source>
</evidence>
<dbReference type="InterPro" id="IPR007225">
    <property type="entry name" value="EXOC6/Sec15"/>
</dbReference>
<keyword evidence="8" id="KW-1185">Reference proteome</keyword>
<evidence type="ECO:0000256" key="3">
    <source>
        <dbReference type="ARBA" id="ARBA00022483"/>
    </source>
</evidence>
<keyword evidence="4" id="KW-0175">Coiled coil</keyword>
<dbReference type="InterPro" id="IPR046361">
    <property type="entry name" value="EXOC6/Sec15_C"/>
</dbReference>
<proteinExistence type="inferred from homology"/>
<dbReference type="AlphaFoldDB" id="A0A8H7PX22"/>
<dbReference type="Gene3D" id="1.20.58.670">
    <property type="entry name" value="Dsl1p vesicle tethering complex, Tip20p subunit, domain D"/>
    <property type="match status" value="1"/>
</dbReference>
<dbReference type="OrthoDB" id="10267033at2759"/>
<accession>A0A8H7PX22</accession>
<dbReference type="PANTHER" id="PTHR12702">
    <property type="entry name" value="SEC15"/>
    <property type="match status" value="1"/>
</dbReference>
<feature type="domain" description="Exocyst complex component EXOC6/Sec15 N-terminal" evidence="6">
    <location>
        <begin position="87"/>
        <end position="256"/>
    </location>
</feature>
<comment type="similarity">
    <text evidence="1">Belongs to the SEC15 family.</text>
</comment>
<dbReference type="InterPro" id="IPR042045">
    <property type="entry name" value="EXOC6/Sec15_C_dom1"/>
</dbReference>
<dbReference type="Pfam" id="PF20651">
    <property type="entry name" value="EXOC6_Sec15_N"/>
    <property type="match status" value="1"/>
</dbReference>
<dbReference type="GO" id="GO:0090522">
    <property type="term" value="P:vesicle tethering involved in exocytosis"/>
    <property type="evidence" value="ECO:0007669"/>
    <property type="project" value="InterPro"/>
</dbReference>
<dbReference type="GO" id="GO:0016020">
    <property type="term" value="C:membrane"/>
    <property type="evidence" value="ECO:0007669"/>
    <property type="project" value="TreeGrafter"/>
</dbReference>
<evidence type="ECO:0000256" key="1">
    <source>
        <dbReference type="ARBA" id="ARBA00007944"/>
    </source>
</evidence>
<evidence type="ECO:0000256" key="4">
    <source>
        <dbReference type="ARBA" id="ARBA00023054"/>
    </source>
</evidence>
<dbReference type="Proteomes" id="UP000654370">
    <property type="component" value="Unassembled WGS sequence"/>
</dbReference>
<dbReference type="GO" id="GO:0000145">
    <property type="term" value="C:exocyst"/>
    <property type="evidence" value="ECO:0007669"/>
    <property type="project" value="TreeGrafter"/>
</dbReference>